<dbReference type="Gene3D" id="1.10.3210.10">
    <property type="entry name" value="Hypothetical protein af1432"/>
    <property type="match status" value="1"/>
</dbReference>
<dbReference type="InterPro" id="IPR029016">
    <property type="entry name" value="GAF-like_dom_sf"/>
</dbReference>
<feature type="domain" description="PAS" evidence="1">
    <location>
        <begin position="256"/>
        <end position="323"/>
    </location>
</feature>
<dbReference type="SMART" id="SM00065">
    <property type="entry name" value="GAF"/>
    <property type="match status" value="1"/>
</dbReference>
<dbReference type="Pfam" id="PF08448">
    <property type="entry name" value="PAS_4"/>
    <property type="match status" value="1"/>
</dbReference>
<dbReference type="RefSeq" id="WP_084051320.1">
    <property type="nucleotide sequence ID" value="NZ_FWWU01000011.1"/>
</dbReference>
<dbReference type="InterPro" id="IPR013767">
    <property type="entry name" value="PAS_fold"/>
</dbReference>
<dbReference type="Pfam" id="PF13487">
    <property type="entry name" value="HD_5"/>
    <property type="match status" value="1"/>
</dbReference>
<dbReference type="CDD" id="cd00130">
    <property type="entry name" value="PAS"/>
    <property type="match status" value="5"/>
</dbReference>
<dbReference type="CDD" id="cd00077">
    <property type="entry name" value="HDc"/>
    <property type="match status" value="1"/>
</dbReference>
<dbReference type="PROSITE" id="PS51832">
    <property type="entry name" value="HD_GYP"/>
    <property type="match status" value="1"/>
</dbReference>
<dbReference type="SUPFAM" id="SSF55781">
    <property type="entry name" value="GAF domain-like"/>
    <property type="match status" value="1"/>
</dbReference>
<dbReference type="Pfam" id="PF08447">
    <property type="entry name" value="PAS_3"/>
    <property type="match status" value="1"/>
</dbReference>
<protein>
    <submittedName>
        <fullName evidence="4">PAS domain S-box-containing protein</fullName>
    </submittedName>
</protein>
<dbReference type="EMBL" id="FWWU01000011">
    <property type="protein sequence ID" value="SMB97457.1"/>
    <property type="molecule type" value="Genomic_DNA"/>
</dbReference>
<dbReference type="InterPro" id="IPR003018">
    <property type="entry name" value="GAF"/>
</dbReference>
<dbReference type="InterPro" id="IPR003607">
    <property type="entry name" value="HD/PDEase_dom"/>
</dbReference>
<dbReference type="Pfam" id="PF13426">
    <property type="entry name" value="PAS_9"/>
    <property type="match status" value="1"/>
</dbReference>
<proteinExistence type="predicted"/>
<dbReference type="InterPro" id="IPR000014">
    <property type="entry name" value="PAS"/>
</dbReference>
<dbReference type="InterPro" id="IPR052020">
    <property type="entry name" value="Cyclic_di-GMP/3'3'-cGAMP_PDE"/>
</dbReference>
<feature type="domain" description="PAC" evidence="2">
    <location>
        <begin position="86"/>
        <end position="138"/>
    </location>
</feature>
<gene>
    <name evidence="4" type="ORF">SAMN00790413_05969</name>
</gene>
<dbReference type="InterPro" id="IPR035965">
    <property type="entry name" value="PAS-like_dom_sf"/>
</dbReference>
<evidence type="ECO:0000313" key="4">
    <source>
        <dbReference type="EMBL" id="SMB97457.1"/>
    </source>
</evidence>
<dbReference type="Proteomes" id="UP000192582">
    <property type="component" value="Unassembled WGS sequence"/>
</dbReference>
<dbReference type="PROSITE" id="PS50112">
    <property type="entry name" value="PAS"/>
    <property type="match status" value="5"/>
</dbReference>
<organism evidence="4 5">
    <name type="scientific">Deinococcus hopiensis KR-140</name>
    <dbReference type="NCBI Taxonomy" id="695939"/>
    <lineage>
        <taxon>Bacteria</taxon>
        <taxon>Thermotogati</taxon>
        <taxon>Deinococcota</taxon>
        <taxon>Deinococci</taxon>
        <taxon>Deinococcales</taxon>
        <taxon>Deinococcaceae</taxon>
        <taxon>Deinococcus</taxon>
    </lineage>
</organism>
<dbReference type="SUPFAM" id="SSF109604">
    <property type="entry name" value="HD-domain/PDEase-like"/>
    <property type="match status" value="1"/>
</dbReference>
<dbReference type="PANTHER" id="PTHR45228:SF1">
    <property type="entry name" value="CYCLIC DI-GMP PHOSPHODIESTERASE TM_0186"/>
    <property type="match status" value="1"/>
</dbReference>
<dbReference type="STRING" id="695939.SAMN00790413_05969"/>
<keyword evidence="5" id="KW-1185">Reference proteome</keyword>
<name>A0A1W1VVQ3_9DEIO</name>
<dbReference type="OrthoDB" id="9798833at2"/>
<dbReference type="Gene3D" id="3.30.450.20">
    <property type="entry name" value="PAS domain"/>
    <property type="match status" value="5"/>
</dbReference>
<feature type="domain" description="PAS" evidence="1">
    <location>
        <begin position="388"/>
        <end position="458"/>
    </location>
</feature>
<feature type="domain" description="PAC" evidence="2">
    <location>
        <begin position="579"/>
        <end position="631"/>
    </location>
</feature>
<dbReference type="PANTHER" id="PTHR45228">
    <property type="entry name" value="CYCLIC DI-GMP PHOSPHODIESTERASE TM_0186-RELATED"/>
    <property type="match status" value="1"/>
</dbReference>
<feature type="domain" description="PAS" evidence="1">
    <location>
        <begin position="139"/>
        <end position="209"/>
    </location>
</feature>
<evidence type="ECO:0000259" key="1">
    <source>
        <dbReference type="PROSITE" id="PS50112"/>
    </source>
</evidence>
<sequence>MTLRSTPSPAPQLMTQALEACVVGAVITDAQAEDHPIIYVNPAFERLTGYGSAEILGRNCRFLQGQDRDQPPLEAIRRALAEGRGTTVVLRNYRKDGLLFLNEVTLSPVRDEMGTVTHFVGFQSDVTPSEEAVAGKARAQRTPTSTLDHMADGFASFDPDWNFTSVNDAVATLSGHDRHELIGRSLFQVFPEALHRPIGRALQRARASGLPQRELTFLPEVGRWLDAVAYPTGNGVSLFTRDVSESHDVQEKLRLSEERFSKVFQASPVAIAISRLRDNRFLDANPEFLAQSGYALEEVIGRTWEELGLSMRPEDLRKIEEGLTQRGEVRNLELRIRLRFGEERDNLLSVVPVEIAGEACTVNLIHNVTEQKRAQQALLESEQRYRRTVAELQRTLDISLDMITTIDAEGRFMTVSAACEQMLGYLPEELIGRRSLEFVHPEDRAATVSEERSVVQGRTTTAFQNRYLHKDGRVVWLEWAAVALPGDPLLYCAARDITQRRAAEEDRAYLAAIVEASQDAIIGISLEGQIRSWNTGAERKYGYPAAEAIGQPLTLISPPEYQDEQLQMFRQVKAGQPVEPFESVRVTRDGRRIYVLATLSPIVDASGQVVGVSKVLQDITARKATEDQIRNLNEGLQQQLRHLTGLREVDRAIASSVDLPITLGMVLENVRRQLNADTVTMLLLNPHTLTLECVDLHGRSSAALQGSSVKMGQPLAGQVALSRQPMRMPDLREVGTASGWLETLVQEGFRAYFAVPVIAKGKVLGVIEVFHQDPVTLTSAHWEMLEMLAGQAAIAVDNARLFEELERRNLELRLAYDETIEGWARALDLRDKETEGHSRRVTEMTVDLCRRLDVSAEQLVDIRRGALLHDIGKMGIPDAILLKPGKLTDGEWVEMKKHPGYAVDLLSPIRFLRPALDIPQYHHEKWNGTGYPAGLRGQQIPLWARAFAVVDVYDALTSDRPYRAAWTRERALQHLQAEAGTHFDPQVVQIFLQMLGG</sequence>
<dbReference type="InterPro" id="IPR037522">
    <property type="entry name" value="HD_GYP_dom"/>
</dbReference>
<feature type="domain" description="PAS" evidence="1">
    <location>
        <begin position="10"/>
        <end position="83"/>
    </location>
</feature>
<evidence type="ECO:0000259" key="3">
    <source>
        <dbReference type="PROSITE" id="PS51832"/>
    </source>
</evidence>
<dbReference type="SMART" id="SM00091">
    <property type="entry name" value="PAS"/>
    <property type="match status" value="5"/>
</dbReference>
<dbReference type="InterPro" id="IPR000700">
    <property type="entry name" value="PAS-assoc_C"/>
</dbReference>
<dbReference type="NCBIfam" id="TIGR00229">
    <property type="entry name" value="sensory_box"/>
    <property type="match status" value="5"/>
</dbReference>
<dbReference type="InterPro" id="IPR013655">
    <property type="entry name" value="PAS_fold_3"/>
</dbReference>
<dbReference type="Gene3D" id="3.30.450.40">
    <property type="match status" value="1"/>
</dbReference>
<evidence type="ECO:0000259" key="2">
    <source>
        <dbReference type="PROSITE" id="PS50113"/>
    </source>
</evidence>
<dbReference type="SMART" id="SM00471">
    <property type="entry name" value="HDc"/>
    <property type="match status" value="1"/>
</dbReference>
<feature type="domain" description="HD-GYP" evidence="3">
    <location>
        <begin position="812"/>
        <end position="997"/>
    </location>
</feature>
<dbReference type="AlphaFoldDB" id="A0A1W1VVQ3"/>
<dbReference type="InterPro" id="IPR001610">
    <property type="entry name" value="PAC"/>
</dbReference>
<dbReference type="PROSITE" id="PS50113">
    <property type="entry name" value="PAC"/>
    <property type="match status" value="2"/>
</dbReference>
<accession>A0A1W1VVQ3</accession>
<reference evidence="4 5" key="1">
    <citation type="submission" date="2017-04" db="EMBL/GenBank/DDBJ databases">
        <authorList>
            <person name="Afonso C.L."/>
            <person name="Miller P.J."/>
            <person name="Scott M.A."/>
            <person name="Spackman E."/>
            <person name="Goraichik I."/>
            <person name="Dimitrov K.M."/>
            <person name="Suarez D.L."/>
            <person name="Swayne D.E."/>
        </authorList>
    </citation>
    <scope>NUCLEOTIDE SEQUENCE [LARGE SCALE GENOMIC DNA]</scope>
    <source>
        <strain evidence="4 5">KR-140</strain>
    </source>
</reference>
<dbReference type="SMART" id="SM00086">
    <property type="entry name" value="PAC"/>
    <property type="match status" value="4"/>
</dbReference>
<dbReference type="Pfam" id="PF00989">
    <property type="entry name" value="PAS"/>
    <property type="match status" value="1"/>
</dbReference>
<dbReference type="Pfam" id="PF01590">
    <property type="entry name" value="GAF"/>
    <property type="match status" value="1"/>
</dbReference>
<dbReference type="Pfam" id="PF13188">
    <property type="entry name" value="PAS_8"/>
    <property type="match status" value="1"/>
</dbReference>
<evidence type="ECO:0000313" key="5">
    <source>
        <dbReference type="Proteomes" id="UP000192582"/>
    </source>
</evidence>
<dbReference type="SUPFAM" id="SSF55785">
    <property type="entry name" value="PYP-like sensor domain (PAS domain)"/>
    <property type="match status" value="5"/>
</dbReference>
<feature type="domain" description="PAS" evidence="1">
    <location>
        <begin position="506"/>
        <end position="576"/>
    </location>
</feature>
<dbReference type="GO" id="GO:0006355">
    <property type="term" value="P:regulation of DNA-templated transcription"/>
    <property type="evidence" value="ECO:0007669"/>
    <property type="project" value="InterPro"/>
</dbReference>
<dbReference type="InterPro" id="IPR013656">
    <property type="entry name" value="PAS_4"/>
</dbReference>